<dbReference type="Proteomes" id="UP000192907">
    <property type="component" value="Unassembled WGS sequence"/>
</dbReference>
<organism evidence="4 5">
    <name type="scientific">Pseudobacteriovorax antillogorgiicola</name>
    <dbReference type="NCBI Taxonomy" id="1513793"/>
    <lineage>
        <taxon>Bacteria</taxon>
        <taxon>Pseudomonadati</taxon>
        <taxon>Bdellovibrionota</taxon>
        <taxon>Oligoflexia</taxon>
        <taxon>Oligoflexales</taxon>
        <taxon>Pseudobacteriovoracaceae</taxon>
        <taxon>Pseudobacteriovorax</taxon>
    </lineage>
</organism>
<dbReference type="SUPFAM" id="SSF56112">
    <property type="entry name" value="Protein kinase-like (PK-like)"/>
    <property type="match status" value="1"/>
</dbReference>
<dbReference type="STRING" id="1513793.SAMN06296036_12647"/>
<dbReference type="CDD" id="cd05121">
    <property type="entry name" value="ABC1_ADCK3-like"/>
    <property type="match status" value="1"/>
</dbReference>
<dbReference type="GO" id="GO:0004672">
    <property type="term" value="F:protein kinase activity"/>
    <property type="evidence" value="ECO:0007669"/>
    <property type="project" value="InterPro"/>
</dbReference>
<dbReference type="InterPro" id="IPR050154">
    <property type="entry name" value="UbiB_kinase"/>
</dbReference>
<dbReference type="GO" id="GO:0005524">
    <property type="term" value="F:ATP binding"/>
    <property type="evidence" value="ECO:0007669"/>
    <property type="project" value="InterPro"/>
</dbReference>
<dbReference type="InterPro" id="IPR000719">
    <property type="entry name" value="Prot_kinase_dom"/>
</dbReference>
<dbReference type="InterPro" id="IPR011009">
    <property type="entry name" value="Kinase-like_dom_sf"/>
</dbReference>
<dbReference type="PROSITE" id="PS50011">
    <property type="entry name" value="PROTEIN_KINASE_DOM"/>
    <property type="match status" value="1"/>
</dbReference>
<protein>
    <submittedName>
        <fullName evidence="4">Predicted unusual protein kinase regulating ubiquinone biosynthesis, AarF/ABC1/UbiB family</fullName>
    </submittedName>
</protein>
<keyword evidence="4" id="KW-0418">Kinase</keyword>
<dbReference type="AlphaFoldDB" id="A0A1Y6CQK5"/>
<keyword evidence="2" id="KW-0175">Coiled coil</keyword>
<feature type="domain" description="Protein kinase" evidence="3">
    <location>
        <begin position="143"/>
        <end position="483"/>
    </location>
</feature>
<accession>A0A1Y6CQK5</accession>
<feature type="coiled-coil region" evidence="2">
    <location>
        <begin position="217"/>
        <end position="244"/>
    </location>
</feature>
<reference evidence="5" key="1">
    <citation type="submission" date="2017-04" db="EMBL/GenBank/DDBJ databases">
        <authorList>
            <person name="Varghese N."/>
            <person name="Submissions S."/>
        </authorList>
    </citation>
    <scope>NUCLEOTIDE SEQUENCE [LARGE SCALE GENOMIC DNA]</scope>
    <source>
        <strain evidence="5">RKEM611</strain>
    </source>
</reference>
<gene>
    <name evidence="4" type="ORF">SAMN06296036_12647</name>
</gene>
<keyword evidence="4" id="KW-0830">Ubiquinone</keyword>
<evidence type="ECO:0000313" key="5">
    <source>
        <dbReference type="Proteomes" id="UP000192907"/>
    </source>
</evidence>
<dbReference type="Gene3D" id="1.10.510.10">
    <property type="entry name" value="Transferase(Phosphotransferase) domain 1"/>
    <property type="match status" value="1"/>
</dbReference>
<comment type="similarity">
    <text evidence="1">Belongs to the protein kinase superfamily. ADCK protein kinase family.</text>
</comment>
<dbReference type="InterPro" id="IPR004147">
    <property type="entry name" value="ABC1_dom"/>
</dbReference>
<proteinExistence type="inferred from homology"/>
<dbReference type="OrthoDB" id="5287958at2"/>
<keyword evidence="5" id="KW-1185">Reference proteome</keyword>
<dbReference type="PANTHER" id="PTHR10566">
    <property type="entry name" value="CHAPERONE-ACTIVITY OF BC1 COMPLEX CABC1 -RELATED"/>
    <property type="match status" value="1"/>
</dbReference>
<dbReference type="Pfam" id="PF03109">
    <property type="entry name" value="ABC1"/>
    <property type="match status" value="1"/>
</dbReference>
<dbReference type="RefSeq" id="WP_132324259.1">
    <property type="nucleotide sequence ID" value="NZ_FWZT01000026.1"/>
</dbReference>
<dbReference type="EMBL" id="FWZT01000026">
    <property type="protein sequence ID" value="SMF71183.1"/>
    <property type="molecule type" value="Genomic_DNA"/>
</dbReference>
<evidence type="ECO:0000259" key="3">
    <source>
        <dbReference type="PROSITE" id="PS50011"/>
    </source>
</evidence>
<dbReference type="PANTHER" id="PTHR10566:SF113">
    <property type="entry name" value="PROTEIN ACTIVITY OF BC1 COMPLEX KINASE 7, CHLOROPLASTIC"/>
    <property type="match status" value="1"/>
</dbReference>
<evidence type="ECO:0000256" key="2">
    <source>
        <dbReference type="SAM" id="Coils"/>
    </source>
</evidence>
<name>A0A1Y6CQK5_9BACT</name>
<sequence>MSKSAKSRKNQRYRERFTTPLAQHFAIANELLKIYKGLIKQGTIGTSIKISKFFLVDSGLEAPWSEKRLMDLFGDIVLDCFNELGPVYGKAAQIALSRAEGEARNMAEKFHLDRLYHDWPPMQFSEVEAILDEEIPDWQQEFIVEPHPLGVASMAQVHTAIDDTGKKWVIKVIKPQSDARLHETLDAIEQMLTLARPLEYTSVGRRTVKELRSLVSSMRLETDLAIEKRNIDRMRERLAAKKQKVLRLPETLDSFCSPRVMTVEKFEGVSLADVVSGHAELNKEQRKKLAKKVLHEMMVQVFEIGLFHGDPHAGNLILMDDGTVGLFDWGLTGELEDSDRRHISAMLRSLMTWDMERLIDALGDIARDGGVEVAREDIEAEVRNIATFVNEKKEQGKKATLQEMLEVCLNSAGTLEIPVPDGLLMMVKSLVTVEGLARGIDPQVSMGRIATPLLFKVAKPDVKDLLAFSKRLPKFAGQFLNRA</sequence>
<keyword evidence="4" id="KW-0808">Transferase</keyword>
<evidence type="ECO:0000256" key="1">
    <source>
        <dbReference type="ARBA" id="ARBA00009670"/>
    </source>
</evidence>
<evidence type="ECO:0000313" key="4">
    <source>
        <dbReference type="EMBL" id="SMF71183.1"/>
    </source>
</evidence>